<keyword evidence="2 8" id="KW-0813">Transport</keyword>
<feature type="transmembrane region" description="Helical" evidence="9">
    <location>
        <begin position="185"/>
        <end position="205"/>
    </location>
</feature>
<feature type="transmembrane region" description="Helical" evidence="9">
    <location>
        <begin position="463"/>
        <end position="483"/>
    </location>
</feature>
<evidence type="ECO:0000256" key="2">
    <source>
        <dbReference type="ARBA" id="ARBA00022448"/>
    </source>
</evidence>
<accession>A0ABV8AFI6</accession>
<keyword evidence="5" id="KW-0653">Protein transport</keyword>
<dbReference type="InterPro" id="IPR050171">
    <property type="entry name" value="MFS_Transporters"/>
</dbReference>
<evidence type="ECO:0000256" key="7">
    <source>
        <dbReference type="ARBA" id="ARBA00023136"/>
    </source>
</evidence>
<dbReference type="InterPro" id="IPR036259">
    <property type="entry name" value="MFS_trans_sf"/>
</dbReference>
<evidence type="ECO:0000256" key="8">
    <source>
        <dbReference type="RuleBase" id="RU003755"/>
    </source>
</evidence>
<keyword evidence="3" id="KW-1003">Cell membrane</keyword>
<feature type="transmembrane region" description="Helical" evidence="9">
    <location>
        <begin position="41"/>
        <end position="59"/>
    </location>
</feature>
<feature type="transmembrane region" description="Helical" evidence="9">
    <location>
        <begin position="363"/>
        <end position="385"/>
    </location>
</feature>
<feature type="transmembrane region" description="Helical" evidence="9">
    <location>
        <begin position="254"/>
        <end position="271"/>
    </location>
</feature>
<evidence type="ECO:0000259" key="10">
    <source>
        <dbReference type="PROSITE" id="PS50850"/>
    </source>
</evidence>
<keyword evidence="12" id="KW-1185">Reference proteome</keyword>
<keyword evidence="7 9" id="KW-0472">Membrane</keyword>
<sequence length="530" mass="58557">MEFKYGGSETNQKTVLGHPSGLFVLFFTEMWERFSYYGMRALLVLFLTAAIIGEGGWGWERSEALILYGWYTGLVYITPIIGGFIADKLMGYRNAVVAGALLMTLGHASMALEYSADSFFYLGLGLLIIGNGLFKPNISSMVGQLYKTQGKEKDAGYTIFYMGINAGAFLGILLCGYVGETSGWHYGFGLAGIFMFFGMLQFYFAQKIFGKIGLSPKQSEDFDDVIEDSLEETKEDIEEVMTSASKSKVVGDRLMVIGVFSFFTIFFWWAFEQAGGSMTIFAADYTDRVLTGSGATTFKIVNTLLTVVPLLIITYVLFLLFKKTFQKYALSNVLLGTSFVIIWGIVIWMLNNEFSKEAAEVKASWFGILNSFFIIAFAPLFSKIWQSKYNPSGPVKFAIGLILLGFGFAILAYGSMGIPLGAKTASVSMIFLVLAYLFHTLGELCVSPVGLSYVSKLAPVKLVGMMFGIWFVANFIANLTAGWTGSYIDPIVEDYGMSTFFLIFTLIPVGAGILMLILNKTLIRMMHGIR</sequence>
<protein>
    <submittedName>
        <fullName evidence="11">Peptide MFS transporter</fullName>
    </submittedName>
</protein>
<feature type="transmembrane region" description="Helical" evidence="9">
    <location>
        <begin position="155"/>
        <end position="179"/>
    </location>
</feature>
<evidence type="ECO:0000256" key="3">
    <source>
        <dbReference type="ARBA" id="ARBA00022475"/>
    </source>
</evidence>
<comment type="caution">
    <text evidence="11">The sequence shown here is derived from an EMBL/GenBank/DDBJ whole genome shotgun (WGS) entry which is preliminary data.</text>
</comment>
<proteinExistence type="inferred from homology"/>
<feature type="transmembrane region" description="Helical" evidence="9">
    <location>
        <begin position="495"/>
        <end position="518"/>
    </location>
</feature>
<dbReference type="InterPro" id="IPR000109">
    <property type="entry name" value="POT_fam"/>
</dbReference>
<evidence type="ECO:0000256" key="1">
    <source>
        <dbReference type="ARBA" id="ARBA00004651"/>
    </source>
</evidence>
<name>A0ABV8AFI6_9FLAO</name>
<keyword evidence="4 8" id="KW-0812">Transmembrane</keyword>
<dbReference type="Gene3D" id="1.20.1250.20">
    <property type="entry name" value="MFS general substrate transporter like domains"/>
    <property type="match status" value="3"/>
</dbReference>
<dbReference type="PROSITE" id="PS01022">
    <property type="entry name" value="PTR2_1"/>
    <property type="match status" value="1"/>
</dbReference>
<gene>
    <name evidence="11" type="ORF">ACFOSX_06360</name>
</gene>
<evidence type="ECO:0000256" key="9">
    <source>
        <dbReference type="SAM" id="Phobius"/>
    </source>
</evidence>
<keyword evidence="6 9" id="KW-1133">Transmembrane helix</keyword>
<feature type="transmembrane region" description="Helical" evidence="9">
    <location>
        <begin position="118"/>
        <end position="134"/>
    </location>
</feature>
<feature type="transmembrane region" description="Helical" evidence="9">
    <location>
        <begin position="65"/>
        <end position="85"/>
    </location>
</feature>
<feature type="domain" description="Major facilitator superfamily (MFS) profile" evidence="10">
    <location>
        <begin position="24"/>
        <end position="522"/>
    </location>
</feature>
<dbReference type="PANTHER" id="PTHR23517:SF15">
    <property type="entry name" value="PROTON-DEPENDENT OLIGOPEPTIDE FAMILY TRANSPORT PROTEIN"/>
    <property type="match status" value="1"/>
</dbReference>
<dbReference type="NCBIfam" id="TIGR00924">
    <property type="entry name" value="yjdL_sub1_fam"/>
    <property type="match status" value="1"/>
</dbReference>
<dbReference type="Pfam" id="PF00854">
    <property type="entry name" value="PTR2"/>
    <property type="match status" value="1"/>
</dbReference>
<dbReference type="SUPFAM" id="SSF103473">
    <property type="entry name" value="MFS general substrate transporter"/>
    <property type="match status" value="1"/>
</dbReference>
<reference evidence="12" key="1">
    <citation type="journal article" date="2019" name="Int. J. Syst. Evol. Microbiol.">
        <title>The Global Catalogue of Microorganisms (GCM) 10K type strain sequencing project: providing services to taxonomists for standard genome sequencing and annotation.</title>
        <authorList>
            <consortium name="The Broad Institute Genomics Platform"/>
            <consortium name="The Broad Institute Genome Sequencing Center for Infectious Disease"/>
            <person name="Wu L."/>
            <person name="Ma J."/>
        </authorList>
    </citation>
    <scope>NUCLEOTIDE SEQUENCE [LARGE SCALE GENOMIC DNA]</scope>
    <source>
        <strain evidence="12">CECT 8979</strain>
    </source>
</reference>
<evidence type="ECO:0000256" key="6">
    <source>
        <dbReference type="ARBA" id="ARBA00022989"/>
    </source>
</evidence>
<feature type="transmembrane region" description="Helical" evidence="9">
    <location>
        <begin position="333"/>
        <end position="351"/>
    </location>
</feature>
<feature type="transmembrane region" description="Helical" evidence="9">
    <location>
        <begin position="397"/>
        <end position="416"/>
    </location>
</feature>
<organism evidence="11 12">
    <name type="scientific">Winogradskyella maritima</name>
    <dbReference type="NCBI Taxonomy" id="1517766"/>
    <lineage>
        <taxon>Bacteria</taxon>
        <taxon>Pseudomonadati</taxon>
        <taxon>Bacteroidota</taxon>
        <taxon>Flavobacteriia</taxon>
        <taxon>Flavobacteriales</taxon>
        <taxon>Flavobacteriaceae</taxon>
        <taxon>Winogradskyella</taxon>
    </lineage>
</organism>
<feature type="transmembrane region" description="Helical" evidence="9">
    <location>
        <begin position="428"/>
        <end position="451"/>
    </location>
</feature>
<evidence type="ECO:0000256" key="4">
    <source>
        <dbReference type="ARBA" id="ARBA00022692"/>
    </source>
</evidence>
<comment type="subcellular location">
    <subcellularLocation>
        <location evidence="1">Cell membrane</location>
        <topology evidence="1">Multi-pass membrane protein</topology>
    </subcellularLocation>
    <subcellularLocation>
        <location evidence="8">Membrane</location>
        <topology evidence="8">Multi-pass membrane protein</topology>
    </subcellularLocation>
</comment>
<keyword evidence="5" id="KW-0571">Peptide transport</keyword>
<evidence type="ECO:0000313" key="11">
    <source>
        <dbReference type="EMBL" id="MFC3876851.1"/>
    </source>
</evidence>
<evidence type="ECO:0000313" key="12">
    <source>
        <dbReference type="Proteomes" id="UP001595812"/>
    </source>
</evidence>
<dbReference type="RefSeq" id="WP_386098147.1">
    <property type="nucleotide sequence ID" value="NZ_JBHSAT010000004.1"/>
</dbReference>
<dbReference type="PANTHER" id="PTHR23517">
    <property type="entry name" value="RESISTANCE PROTEIN MDTM, PUTATIVE-RELATED-RELATED"/>
    <property type="match status" value="1"/>
</dbReference>
<dbReference type="InterPro" id="IPR018456">
    <property type="entry name" value="PTR2_symporter_CS"/>
</dbReference>
<dbReference type="InterPro" id="IPR005279">
    <property type="entry name" value="Dipep/tripep_permease"/>
</dbReference>
<dbReference type="EMBL" id="JBHSAT010000004">
    <property type="protein sequence ID" value="MFC3876851.1"/>
    <property type="molecule type" value="Genomic_DNA"/>
</dbReference>
<dbReference type="PROSITE" id="PS01023">
    <property type="entry name" value="PTR2_2"/>
    <property type="match status" value="1"/>
</dbReference>
<dbReference type="Proteomes" id="UP001595812">
    <property type="component" value="Unassembled WGS sequence"/>
</dbReference>
<evidence type="ECO:0000256" key="5">
    <source>
        <dbReference type="ARBA" id="ARBA00022856"/>
    </source>
</evidence>
<dbReference type="CDD" id="cd17346">
    <property type="entry name" value="MFS_DtpA_like"/>
    <property type="match status" value="1"/>
</dbReference>
<feature type="transmembrane region" description="Helical" evidence="9">
    <location>
        <begin position="300"/>
        <end position="321"/>
    </location>
</feature>
<comment type="similarity">
    <text evidence="8">Belongs to the major facilitator superfamily. Proton-dependent oligopeptide transporter (POT/PTR) (TC 2.A.17) family.</text>
</comment>
<dbReference type="InterPro" id="IPR020846">
    <property type="entry name" value="MFS_dom"/>
</dbReference>
<dbReference type="PROSITE" id="PS50850">
    <property type="entry name" value="MFS"/>
    <property type="match status" value="1"/>
</dbReference>